<dbReference type="GO" id="GO:0016757">
    <property type="term" value="F:glycosyltransferase activity"/>
    <property type="evidence" value="ECO:0007669"/>
    <property type="project" value="InterPro"/>
</dbReference>
<evidence type="ECO:0000313" key="3">
    <source>
        <dbReference type="Proteomes" id="UP000051686"/>
    </source>
</evidence>
<dbReference type="InterPro" id="IPR001296">
    <property type="entry name" value="Glyco_trans_1"/>
</dbReference>
<dbReference type="STRING" id="1423777.FD46_GL000794"/>
<evidence type="ECO:0000313" key="2">
    <source>
        <dbReference type="EMBL" id="KRL05387.1"/>
    </source>
</evidence>
<proteinExistence type="predicted"/>
<protein>
    <submittedName>
        <fullName evidence="2">Glycosyltransferase</fullName>
    </submittedName>
</protein>
<keyword evidence="2" id="KW-0808">Transferase</keyword>
<dbReference type="InterPro" id="IPR050194">
    <property type="entry name" value="Glycosyltransferase_grp1"/>
</dbReference>
<dbReference type="EMBL" id="AZEH01000025">
    <property type="protein sequence ID" value="KRL05387.1"/>
    <property type="molecule type" value="Genomic_DNA"/>
</dbReference>
<evidence type="ECO:0000259" key="1">
    <source>
        <dbReference type="Pfam" id="PF00534"/>
    </source>
</evidence>
<dbReference type="Gene3D" id="3.40.50.2000">
    <property type="entry name" value="Glycogen Phosphorylase B"/>
    <property type="match status" value="2"/>
</dbReference>
<sequence>MDGVKRVATVVGNELAKKHQVFYYSLSTLDSFFHLEAPLLYALHPINTGKSFRADHPLEKFAQQISDLIATIKEKQIDVAVLNAGLFTSFAPLLKQHLPKVKLISWMHNNYETYHDSYYKDMLPEFIAGLNTVDALVVLTEHDLKKFSQHNNQTLKIYNPVTLSAKKHSNLTKPIIAVVCRLDIQHKGIDLLLKVGKRLPQPWQIRIAGNGPEKEKVQTIIKQEQLSHKVILTGALTDQELQEHYQNASIFAMASRWEGLPLVIGEAMDCGLPIISMWNTGAQEYLQGGKFGILTSDHDVTEFFVKLSPLLKNIVLRQHWSKIATQRAESFQLPLIIKQWEALLQKLVFQ</sequence>
<dbReference type="PANTHER" id="PTHR45947:SF3">
    <property type="entry name" value="SULFOQUINOVOSYL TRANSFERASE SQD2"/>
    <property type="match status" value="1"/>
</dbReference>
<name>A0A0R1MLH8_9LACO</name>
<dbReference type="AlphaFoldDB" id="A0A0R1MLH8"/>
<reference evidence="2 3" key="1">
    <citation type="journal article" date="2015" name="Genome Announc.">
        <title>Expanding the biotechnology potential of lactobacilli through comparative genomics of 213 strains and associated genera.</title>
        <authorList>
            <person name="Sun Z."/>
            <person name="Harris H.M."/>
            <person name="McCann A."/>
            <person name="Guo C."/>
            <person name="Argimon S."/>
            <person name="Zhang W."/>
            <person name="Yang X."/>
            <person name="Jeffery I.B."/>
            <person name="Cooney J.C."/>
            <person name="Kagawa T.F."/>
            <person name="Liu W."/>
            <person name="Song Y."/>
            <person name="Salvetti E."/>
            <person name="Wrobel A."/>
            <person name="Rasinkangas P."/>
            <person name="Parkhill J."/>
            <person name="Rea M.C."/>
            <person name="O'Sullivan O."/>
            <person name="Ritari J."/>
            <person name="Douillard F.P."/>
            <person name="Paul Ross R."/>
            <person name="Yang R."/>
            <person name="Briner A.E."/>
            <person name="Felis G.E."/>
            <person name="de Vos W.M."/>
            <person name="Barrangou R."/>
            <person name="Klaenhammer T.R."/>
            <person name="Caufield P.W."/>
            <person name="Cui Y."/>
            <person name="Zhang H."/>
            <person name="O'Toole P.W."/>
        </authorList>
    </citation>
    <scope>NUCLEOTIDE SEQUENCE [LARGE SCALE GENOMIC DNA]</scope>
    <source>
        <strain evidence="2 3">DSM 19972</strain>
    </source>
</reference>
<accession>A0A0R1MLH8</accession>
<keyword evidence="3" id="KW-1185">Reference proteome</keyword>
<dbReference type="PATRIC" id="fig|1423777.3.peg.818"/>
<gene>
    <name evidence="2" type="ORF">FD46_GL000794</name>
</gene>
<dbReference type="Proteomes" id="UP000051686">
    <property type="component" value="Unassembled WGS sequence"/>
</dbReference>
<dbReference type="PANTHER" id="PTHR45947">
    <property type="entry name" value="SULFOQUINOVOSYL TRANSFERASE SQD2"/>
    <property type="match status" value="1"/>
</dbReference>
<dbReference type="SUPFAM" id="SSF53756">
    <property type="entry name" value="UDP-Glycosyltransferase/glycogen phosphorylase"/>
    <property type="match status" value="1"/>
</dbReference>
<feature type="domain" description="Glycosyl transferase family 1" evidence="1">
    <location>
        <begin position="165"/>
        <end position="326"/>
    </location>
</feature>
<organism evidence="2 3">
    <name type="scientific">Liquorilactobacillus oeni DSM 19972</name>
    <dbReference type="NCBI Taxonomy" id="1423777"/>
    <lineage>
        <taxon>Bacteria</taxon>
        <taxon>Bacillati</taxon>
        <taxon>Bacillota</taxon>
        <taxon>Bacilli</taxon>
        <taxon>Lactobacillales</taxon>
        <taxon>Lactobacillaceae</taxon>
        <taxon>Liquorilactobacillus</taxon>
    </lineage>
</organism>
<dbReference type="Pfam" id="PF00534">
    <property type="entry name" value="Glycos_transf_1"/>
    <property type="match status" value="1"/>
</dbReference>
<comment type="caution">
    <text evidence="2">The sequence shown here is derived from an EMBL/GenBank/DDBJ whole genome shotgun (WGS) entry which is preliminary data.</text>
</comment>